<dbReference type="AlphaFoldDB" id="A0A4P9YK38"/>
<evidence type="ECO:0000313" key="1">
    <source>
        <dbReference type="EMBL" id="RKP19963.1"/>
    </source>
</evidence>
<sequence length="125" mass="14217">MPLGTYQLVSPEGIVKQDLVHRDRLKPVPQSAHPDLTFPAVLLHNGRDNSVDRDITNVQEEISQSMRSFELLELDSNLKDKGVKRMSIENALSSILFTDISLEYYMIGSFCKQYQNRDPPGLEIL</sequence>
<reference evidence="2" key="1">
    <citation type="journal article" date="2018" name="Nat. Microbiol.">
        <title>Leveraging single-cell genomics to expand the fungal tree of life.</title>
        <authorList>
            <person name="Ahrendt S.R."/>
            <person name="Quandt C.A."/>
            <person name="Ciobanu D."/>
            <person name="Clum A."/>
            <person name="Salamov A."/>
            <person name="Andreopoulos B."/>
            <person name="Cheng J.F."/>
            <person name="Woyke T."/>
            <person name="Pelin A."/>
            <person name="Henrissat B."/>
            <person name="Reynolds N.K."/>
            <person name="Benny G.L."/>
            <person name="Smith M.E."/>
            <person name="James T.Y."/>
            <person name="Grigoriev I.V."/>
        </authorList>
    </citation>
    <scope>NUCLEOTIDE SEQUENCE [LARGE SCALE GENOMIC DNA]</scope>
    <source>
        <strain evidence="2">CSF55</strain>
    </source>
</reference>
<accession>A0A4P9YK38</accession>
<proteinExistence type="predicted"/>
<dbReference type="EMBL" id="ML005133">
    <property type="protein sequence ID" value="RKP19963.1"/>
    <property type="molecule type" value="Genomic_DNA"/>
</dbReference>
<dbReference type="Proteomes" id="UP000281549">
    <property type="component" value="Unassembled WGS sequence"/>
</dbReference>
<protein>
    <submittedName>
        <fullName evidence="1">Uncharacterized protein</fullName>
    </submittedName>
</protein>
<evidence type="ECO:0000313" key="2">
    <source>
        <dbReference type="Proteomes" id="UP000281549"/>
    </source>
</evidence>
<gene>
    <name evidence="1" type="ORF">ROZALSC1DRAFT_21831</name>
</gene>
<organism evidence="1 2">
    <name type="scientific">Rozella allomycis (strain CSF55)</name>
    <dbReference type="NCBI Taxonomy" id="988480"/>
    <lineage>
        <taxon>Eukaryota</taxon>
        <taxon>Fungi</taxon>
        <taxon>Fungi incertae sedis</taxon>
        <taxon>Cryptomycota</taxon>
        <taxon>Cryptomycota incertae sedis</taxon>
        <taxon>Rozella</taxon>
    </lineage>
</organism>
<name>A0A4P9YK38_ROZAC</name>